<dbReference type="EMBL" id="FMIK01000019">
    <property type="protein sequence ID" value="SCL88516.1"/>
    <property type="molecule type" value="Genomic_DNA"/>
</dbReference>
<sequence>MDGGYFYFLAWMGWIITTFFMKKESIRWKMSAFILFLIICSQFTFSIASFSISVNALFISIIAFGIVGIYSVWKKLYTLFSALIVAMLYTSFHLLEVYDPIWIIINRTLMLSAALVYASVLLHRDRLLRLCTLYIGMIQGEILVAFIFRKLHFPYELGSLLFFDSIAVSTLFVAILFLITKVSALTGQFRKKHVKERQG</sequence>
<reference evidence="2 3" key="1">
    <citation type="submission" date="2016-08" db="EMBL/GenBank/DDBJ databases">
        <authorList>
            <person name="Loux V."/>
            <person name="Rue O."/>
        </authorList>
    </citation>
    <scope>NUCLEOTIDE SEQUENCE [LARGE SCALE GENOMIC DNA]</scope>
    <source>
        <strain evidence="2 3">AFSSA_08CEB44bac</strain>
    </source>
</reference>
<feature type="transmembrane region" description="Helical" evidence="1">
    <location>
        <begin position="78"/>
        <end position="95"/>
    </location>
</feature>
<keyword evidence="1" id="KW-0812">Transmembrane</keyword>
<dbReference type="Pfam" id="PF24124">
    <property type="entry name" value="YphA"/>
    <property type="match status" value="1"/>
</dbReference>
<feature type="transmembrane region" description="Helical" evidence="1">
    <location>
        <begin position="6"/>
        <end position="21"/>
    </location>
</feature>
<dbReference type="Proteomes" id="UP000242164">
    <property type="component" value="Unassembled WGS sequence"/>
</dbReference>
<protein>
    <submittedName>
        <fullName evidence="2">Uncharacterized protein</fullName>
    </submittedName>
</protein>
<dbReference type="AlphaFoldDB" id="A0AAX2CEV2"/>
<evidence type="ECO:0000313" key="3">
    <source>
        <dbReference type="Proteomes" id="UP000242164"/>
    </source>
</evidence>
<accession>A0AAX2CEV2</accession>
<evidence type="ECO:0000313" key="2">
    <source>
        <dbReference type="EMBL" id="SCL88516.1"/>
    </source>
</evidence>
<keyword evidence="1" id="KW-0472">Membrane</keyword>
<dbReference type="InterPro" id="IPR014617">
    <property type="entry name" value="YphA_Bacsu"/>
</dbReference>
<organism evidence="2 3">
    <name type="scientific">Bacillus cytotoxicus</name>
    <dbReference type="NCBI Taxonomy" id="580165"/>
    <lineage>
        <taxon>Bacteria</taxon>
        <taxon>Bacillati</taxon>
        <taxon>Bacillota</taxon>
        <taxon>Bacilli</taxon>
        <taxon>Bacillales</taxon>
        <taxon>Bacillaceae</taxon>
        <taxon>Bacillus</taxon>
        <taxon>Bacillus cereus group</taxon>
    </lineage>
</organism>
<gene>
    <name evidence="2" type="ORF">BCB44BAC_01367</name>
</gene>
<feature type="transmembrane region" description="Helical" evidence="1">
    <location>
        <begin position="33"/>
        <end position="50"/>
    </location>
</feature>
<keyword evidence="1" id="KW-1133">Transmembrane helix</keyword>
<dbReference type="PIRSF" id="PIRSF036710">
    <property type="entry name" value="YphA_Bacsu"/>
    <property type="match status" value="1"/>
</dbReference>
<comment type="caution">
    <text evidence="2">The sequence shown here is derived from an EMBL/GenBank/DDBJ whole genome shotgun (WGS) entry which is preliminary data.</text>
</comment>
<feature type="transmembrane region" description="Helical" evidence="1">
    <location>
        <begin position="127"/>
        <end position="148"/>
    </location>
</feature>
<feature type="transmembrane region" description="Helical" evidence="1">
    <location>
        <begin position="160"/>
        <end position="182"/>
    </location>
</feature>
<feature type="transmembrane region" description="Helical" evidence="1">
    <location>
        <begin position="101"/>
        <end position="120"/>
    </location>
</feature>
<name>A0AAX2CEV2_9BACI</name>
<proteinExistence type="predicted"/>
<feature type="transmembrane region" description="Helical" evidence="1">
    <location>
        <begin position="56"/>
        <end position="73"/>
    </location>
</feature>
<evidence type="ECO:0000256" key="1">
    <source>
        <dbReference type="SAM" id="Phobius"/>
    </source>
</evidence>